<dbReference type="EMBL" id="BGPR01007358">
    <property type="protein sequence ID" value="GBN26229.1"/>
    <property type="molecule type" value="Genomic_DNA"/>
</dbReference>
<dbReference type="AlphaFoldDB" id="A0A4Y2MI33"/>
<keyword evidence="3" id="KW-1185">Reference proteome</keyword>
<keyword evidence="1" id="KW-1133">Transmembrane helix</keyword>
<protein>
    <submittedName>
        <fullName evidence="2">Uncharacterized protein</fullName>
    </submittedName>
</protein>
<dbReference type="OrthoDB" id="6435559at2759"/>
<evidence type="ECO:0000313" key="3">
    <source>
        <dbReference type="Proteomes" id="UP000499080"/>
    </source>
</evidence>
<proteinExistence type="predicted"/>
<comment type="caution">
    <text evidence="2">The sequence shown here is derived from an EMBL/GenBank/DDBJ whole genome shotgun (WGS) entry which is preliminary data.</text>
</comment>
<sequence>MDFCEVVGSFGCWQLRVFLFFTFLNVVGMWQNFSILFLAGHVPFRCVQPPHHNATLPFDDSCQVVEGPNSSAPCTRWEYDTSDTSQTIVSEGDSQTVRRTCRGHKDESESHGIGGGAKFLLRDLRLREAKKKNRNSSELV</sequence>
<accession>A0A4Y2MI33</accession>
<evidence type="ECO:0000256" key="1">
    <source>
        <dbReference type="SAM" id="Phobius"/>
    </source>
</evidence>
<gene>
    <name evidence="2" type="ORF">AVEN_270356_1</name>
</gene>
<evidence type="ECO:0000313" key="2">
    <source>
        <dbReference type="EMBL" id="GBN26229.1"/>
    </source>
</evidence>
<organism evidence="2 3">
    <name type="scientific">Araneus ventricosus</name>
    <name type="common">Orbweaver spider</name>
    <name type="synonym">Epeira ventricosa</name>
    <dbReference type="NCBI Taxonomy" id="182803"/>
    <lineage>
        <taxon>Eukaryota</taxon>
        <taxon>Metazoa</taxon>
        <taxon>Ecdysozoa</taxon>
        <taxon>Arthropoda</taxon>
        <taxon>Chelicerata</taxon>
        <taxon>Arachnida</taxon>
        <taxon>Araneae</taxon>
        <taxon>Araneomorphae</taxon>
        <taxon>Entelegynae</taxon>
        <taxon>Araneoidea</taxon>
        <taxon>Araneidae</taxon>
        <taxon>Araneus</taxon>
    </lineage>
</organism>
<keyword evidence="1" id="KW-0472">Membrane</keyword>
<dbReference type="Proteomes" id="UP000499080">
    <property type="component" value="Unassembled WGS sequence"/>
</dbReference>
<name>A0A4Y2MI33_ARAVE</name>
<feature type="transmembrane region" description="Helical" evidence="1">
    <location>
        <begin position="17"/>
        <end position="39"/>
    </location>
</feature>
<reference evidence="2 3" key="1">
    <citation type="journal article" date="2019" name="Sci. Rep.">
        <title>Orb-weaving spider Araneus ventricosus genome elucidates the spidroin gene catalogue.</title>
        <authorList>
            <person name="Kono N."/>
            <person name="Nakamura H."/>
            <person name="Ohtoshi R."/>
            <person name="Moran D.A.P."/>
            <person name="Shinohara A."/>
            <person name="Yoshida Y."/>
            <person name="Fujiwara M."/>
            <person name="Mori M."/>
            <person name="Tomita M."/>
            <person name="Arakawa K."/>
        </authorList>
    </citation>
    <scope>NUCLEOTIDE SEQUENCE [LARGE SCALE GENOMIC DNA]</scope>
</reference>
<keyword evidence="1" id="KW-0812">Transmembrane</keyword>